<evidence type="ECO:0000313" key="2">
    <source>
        <dbReference type="EMBL" id="CAK6436860.1"/>
    </source>
</evidence>
<organism evidence="2 3">
    <name type="scientific">Pipistrellus nathusii</name>
    <name type="common">Nathusius' pipistrelle</name>
    <dbReference type="NCBI Taxonomy" id="59473"/>
    <lineage>
        <taxon>Eukaryota</taxon>
        <taxon>Metazoa</taxon>
        <taxon>Chordata</taxon>
        <taxon>Craniata</taxon>
        <taxon>Vertebrata</taxon>
        <taxon>Euteleostomi</taxon>
        <taxon>Mammalia</taxon>
        <taxon>Eutheria</taxon>
        <taxon>Laurasiatheria</taxon>
        <taxon>Chiroptera</taxon>
        <taxon>Yangochiroptera</taxon>
        <taxon>Vespertilionidae</taxon>
        <taxon>Pipistrellus</taxon>
    </lineage>
</organism>
<dbReference type="Proteomes" id="UP001314169">
    <property type="component" value="Chromosome 15"/>
</dbReference>
<evidence type="ECO:0000256" key="1">
    <source>
        <dbReference type="SAM" id="MobiDB-lite"/>
    </source>
</evidence>
<accession>A0ABN9ZEW5</accession>
<reference evidence="2" key="1">
    <citation type="submission" date="2023-12" db="EMBL/GenBank/DDBJ databases">
        <authorList>
            <person name="Brown T."/>
        </authorList>
    </citation>
    <scope>NUCLEOTIDE SEQUENCE</scope>
</reference>
<feature type="region of interest" description="Disordered" evidence="1">
    <location>
        <begin position="153"/>
        <end position="175"/>
    </location>
</feature>
<name>A0ABN9ZEW5_PIPNA</name>
<sequence length="175" mass="19299">MQTPFPVVMNKRVDKYLTIDQDLPCLETLGLLLSWRMSTSSAGLALFCHWAFSGDVRANSGHPNQSSELFILPPHSVAFCVAFLFFLNTSCIRHALVCFLLMFSLLTSIPDQEMCHCLSFSLLCTPAASKSWQIRSSSGNEYVNGFIQAQRGKGERDDATRGPVSSCATPAYHGL</sequence>
<evidence type="ECO:0000313" key="3">
    <source>
        <dbReference type="Proteomes" id="UP001314169"/>
    </source>
</evidence>
<protein>
    <submittedName>
        <fullName evidence="2">Uncharacterized protein</fullName>
    </submittedName>
</protein>
<proteinExistence type="predicted"/>
<gene>
    <name evidence="2" type="ORF">MPIPNATIZW_LOCUS5166</name>
</gene>
<keyword evidence="3" id="KW-1185">Reference proteome</keyword>
<dbReference type="EMBL" id="OY882872">
    <property type="protein sequence ID" value="CAK6436860.1"/>
    <property type="molecule type" value="Genomic_DNA"/>
</dbReference>